<dbReference type="Pfam" id="PF09335">
    <property type="entry name" value="VTT_dom"/>
    <property type="match status" value="1"/>
</dbReference>
<keyword evidence="5 7" id="KW-1133">Transmembrane helix</keyword>
<keyword evidence="4 7" id="KW-0812">Transmembrane</keyword>
<dbReference type="PANTHER" id="PTHR30353:SF0">
    <property type="entry name" value="TRANSMEMBRANE PROTEIN"/>
    <property type="match status" value="1"/>
</dbReference>
<organism evidence="9 10">
    <name type="scientific">Okibacterium fritillariae</name>
    <dbReference type="NCBI Taxonomy" id="123320"/>
    <lineage>
        <taxon>Bacteria</taxon>
        <taxon>Bacillati</taxon>
        <taxon>Actinomycetota</taxon>
        <taxon>Actinomycetes</taxon>
        <taxon>Micrococcales</taxon>
        <taxon>Microbacteriaceae</taxon>
        <taxon>Okibacterium</taxon>
    </lineage>
</organism>
<dbReference type="Proteomes" id="UP000190857">
    <property type="component" value="Unassembled WGS sequence"/>
</dbReference>
<protein>
    <submittedName>
        <fullName evidence="9">Membrane protein DedA, SNARE-associated domain</fullName>
    </submittedName>
</protein>
<sequence>MARVDDVINALAGSPWLLAALFVLVLGDAFLVILPGETVVTAAAALGASTGTPPVLAVFLVAALAAFLGDAVCFLIGRRVGLDRWTWMRGRRVQSAFTWARGRLHGNTAVVVFTARFIPFARLAVNLTAGASGLSPARYLGVAAIAASAWAAYQSVVGAVVGLLVPGGPVVAVLVSIVVAIALGLAIDLLLKLRTRRRETSSGS</sequence>
<keyword evidence="3 7" id="KW-1003">Cell membrane</keyword>
<dbReference type="PANTHER" id="PTHR30353">
    <property type="entry name" value="INNER MEMBRANE PROTEIN DEDA-RELATED"/>
    <property type="match status" value="1"/>
</dbReference>
<comment type="similarity">
    <text evidence="2 7">Belongs to the DedA family.</text>
</comment>
<feature type="domain" description="VTT" evidence="8">
    <location>
        <begin position="35"/>
        <end position="159"/>
    </location>
</feature>
<proteinExistence type="inferred from homology"/>
<evidence type="ECO:0000313" key="9">
    <source>
        <dbReference type="EMBL" id="SKC68571.1"/>
    </source>
</evidence>
<keyword evidence="6 7" id="KW-0472">Membrane</keyword>
<feature type="transmembrane region" description="Helical" evidence="7">
    <location>
        <begin position="139"/>
        <end position="164"/>
    </location>
</feature>
<keyword evidence="10" id="KW-1185">Reference proteome</keyword>
<feature type="transmembrane region" description="Helical" evidence="7">
    <location>
        <begin position="7"/>
        <end position="34"/>
    </location>
</feature>
<comment type="subcellular location">
    <subcellularLocation>
        <location evidence="1 7">Cell membrane</location>
        <topology evidence="1 7">Multi-pass membrane protein</topology>
    </subcellularLocation>
</comment>
<feature type="transmembrane region" description="Helical" evidence="7">
    <location>
        <begin position="170"/>
        <end position="191"/>
    </location>
</feature>
<evidence type="ECO:0000256" key="1">
    <source>
        <dbReference type="ARBA" id="ARBA00004651"/>
    </source>
</evidence>
<name>A0A1T5KY05_9MICO</name>
<evidence type="ECO:0000256" key="2">
    <source>
        <dbReference type="ARBA" id="ARBA00010792"/>
    </source>
</evidence>
<dbReference type="EMBL" id="FUZP01000003">
    <property type="protein sequence ID" value="SKC68571.1"/>
    <property type="molecule type" value="Genomic_DNA"/>
</dbReference>
<evidence type="ECO:0000256" key="7">
    <source>
        <dbReference type="RuleBase" id="RU367016"/>
    </source>
</evidence>
<evidence type="ECO:0000313" key="10">
    <source>
        <dbReference type="Proteomes" id="UP000190857"/>
    </source>
</evidence>
<evidence type="ECO:0000256" key="4">
    <source>
        <dbReference type="ARBA" id="ARBA00022692"/>
    </source>
</evidence>
<dbReference type="AlphaFoldDB" id="A0A1T5KY05"/>
<feature type="transmembrane region" description="Helical" evidence="7">
    <location>
        <begin position="54"/>
        <end position="77"/>
    </location>
</feature>
<accession>A0A1T5KY05</accession>
<dbReference type="STRING" id="123320.SAMN06309945_2649"/>
<dbReference type="InterPro" id="IPR032818">
    <property type="entry name" value="DedA-like"/>
</dbReference>
<evidence type="ECO:0000256" key="5">
    <source>
        <dbReference type="ARBA" id="ARBA00022989"/>
    </source>
</evidence>
<reference evidence="9 10" key="1">
    <citation type="submission" date="2017-02" db="EMBL/GenBank/DDBJ databases">
        <authorList>
            <person name="Peterson S.W."/>
        </authorList>
    </citation>
    <scope>NUCLEOTIDE SEQUENCE [LARGE SCALE GENOMIC DNA]</scope>
    <source>
        <strain evidence="9 10">VKM Ac-2059</strain>
    </source>
</reference>
<dbReference type="InterPro" id="IPR032816">
    <property type="entry name" value="VTT_dom"/>
</dbReference>
<gene>
    <name evidence="9" type="ORF">SAMN06309945_2649</name>
</gene>
<evidence type="ECO:0000256" key="6">
    <source>
        <dbReference type="ARBA" id="ARBA00023136"/>
    </source>
</evidence>
<evidence type="ECO:0000259" key="8">
    <source>
        <dbReference type="Pfam" id="PF09335"/>
    </source>
</evidence>
<dbReference type="GO" id="GO:0005886">
    <property type="term" value="C:plasma membrane"/>
    <property type="evidence" value="ECO:0007669"/>
    <property type="project" value="UniProtKB-SubCell"/>
</dbReference>
<evidence type="ECO:0000256" key="3">
    <source>
        <dbReference type="ARBA" id="ARBA00022475"/>
    </source>
</evidence>